<dbReference type="PANTHER" id="PTHR47204">
    <property type="entry name" value="OS02G0168900 PROTEIN"/>
    <property type="match status" value="1"/>
</dbReference>
<dbReference type="EMBL" id="JABSTR010000001">
    <property type="protein sequence ID" value="KAH9362839.1"/>
    <property type="molecule type" value="Genomic_DNA"/>
</dbReference>
<dbReference type="GO" id="GO:0032299">
    <property type="term" value="C:ribonuclease H2 complex"/>
    <property type="evidence" value="ECO:0007669"/>
    <property type="project" value="InterPro"/>
</dbReference>
<gene>
    <name evidence="2" type="ORF">HPB48_015198</name>
</gene>
<dbReference type="PANTHER" id="PTHR47204:SF1">
    <property type="entry name" value="RIBONUCLEASE H2 SUBUNIT C"/>
    <property type="match status" value="1"/>
</dbReference>
<dbReference type="CDD" id="cd09271">
    <property type="entry name" value="RNase_H2-C"/>
    <property type="match status" value="1"/>
</dbReference>
<proteinExistence type="predicted"/>
<feature type="region of interest" description="Disordered" evidence="1">
    <location>
        <begin position="38"/>
        <end position="66"/>
    </location>
</feature>
<organism evidence="2 3">
    <name type="scientific">Haemaphysalis longicornis</name>
    <name type="common">Bush tick</name>
    <dbReference type="NCBI Taxonomy" id="44386"/>
    <lineage>
        <taxon>Eukaryota</taxon>
        <taxon>Metazoa</taxon>
        <taxon>Ecdysozoa</taxon>
        <taxon>Arthropoda</taxon>
        <taxon>Chelicerata</taxon>
        <taxon>Arachnida</taxon>
        <taxon>Acari</taxon>
        <taxon>Parasitiformes</taxon>
        <taxon>Ixodida</taxon>
        <taxon>Ixodoidea</taxon>
        <taxon>Ixodidae</taxon>
        <taxon>Haemaphysalinae</taxon>
        <taxon>Haemaphysalis</taxon>
    </lineage>
</organism>
<dbReference type="AlphaFoldDB" id="A0A9J6FJ44"/>
<dbReference type="Pfam" id="PF08615">
    <property type="entry name" value="RNase_H2_suC"/>
    <property type="match status" value="1"/>
</dbReference>
<dbReference type="GO" id="GO:0006401">
    <property type="term" value="P:RNA catabolic process"/>
    <property type="evidence" value="ECO:0007669"/>
    <property type="project" value="InterPro"/>
</dbReference>
<dbReference type="VEuPathDB" id="VectorBase:HLOH_062543"/>
<dbReference type="InterPro" id="IPR013924">
    <property type="entry name" value="RNase_H2_suC"/>
</dbReference>
<reference evidence="2 3" key="1">
    <citation type="journal article" date="2020" name="Cell">
        <title>Large-Scale Comparative Analyses of Tick Genomes Elucidate Their Genetic Diversity and Vector Capacities.</title>
        <authorList>
            <consortium name="Tick Genome and Microbiome Consortium (TIGMIC)"/>
            <person name="Jia N."/>
            <person name="Wang J."/>
            <person name="Shi W."/>
            <person name="Du L."/>
            <person name="Sun Y."/>
            <person name="Zhan W."/>
            <person name="Jiang J.F."/>
            <person name="Wang Q."/>
            <person name="Zhang B."/>
            <person name="Ji P."/>
            <person name="Bell-Sakyi L."/>
            <person name="Cui X.M."/>
            <person name="Yuan T.T."/>
            <person name="Jiang B.G."/>
            <person name="Yang W.F."/>
            <person name="Lam T.T."/>
            <person name="Chang Q.C."/>
            <person name="Ding S.J."/>
            <person name="Wang X.J."/>
            <person name="Zhu J.G."/>
            <person name="Ruan X.D."/>
            <person name="Zhao L."/>
            <person name="Wei J.T."/>
            <person name="Ye R.Z."/>
            <person name="Que T.C."/>
            <person name="Du C.H."/>
            <person name="Zhou Y.H."/>
            <person name="Cheng J.X."/>
            <person name="Dai P.F."/>
            <person name="Guo W.B."/>
            <person name="Han X.H."/>
            <person name="Huang E.J."/>
            <person name="Li L.F."/>
            <person name="Wei W."/>
            <person name="Gao Y.C."/>
            <person name="Liu J.Z."/>
            <person name="Shao H.Z."/>
            <person name="Wang X."/>
            <person name="Wang C.C."/>
            <person name="Yang T.C."/>
            <person name="Huo Q.B."/>
            <person name="Li W."/>
            <person name="Chen H.Y."/>
            <person name="Chen S.E."/>
            <person name="Zhou L.G."/>
            <person name="Ni X.B."/>
            <person name="Tian J.H."/>
            <person name="Sheng Y."/>
            <person name="Liu T."/>
            <person name="Pan Y.S."/>
            <person name="Xia L.Y."/>
            <person name="Li J."/>
            <person name="Zhao F."/>
            <person name="Cao W.C."/>
        </authorList>
    </citation>
    <scope>NUCLEOTIDE SEQUENCE [LARGE SCALE GENOMIC DNA]</scope>
    <source>
        <strain evidence="2">HaeL-2018</strain>
    </source>
</reference>
<dbReference type="Gene3D" id="2.40.128.680">
    <property type="match status" value="1"/>
</dbReference>
<dbReference type="Proteomes" id="UP000821853">
    <property type="component" value="Chromosome 1"/>
</dbReference>
<protein>
    <submittedName>
        <fullName evidence="2">Uncharacterized protein</fullName>
    </submittedName>
</protein>
<keyword evidence="3" id="KW-1185">Reference proteome</keyword>
<evidence type="ECO:0000313" key="3">
    <source>
        <dbReference type="Proteomes" id="UP000821853"/>
    </source>
</evidence>
<accession>A0A9J6FJ44</accession>
<comment type="caution">
    <text evidence="2">The sequence shown here is derived from an EMBL/GenBank/DDBJ whole genome shotgun (WGS) entry which is preliminary data.</text>
</comment>
<name>A0A9J6FJ44_HAELO</name>
<dbReference type="OrthoDB" id="6222486at2759"/>
<sequence length="151" mass="16950">MSADEGDECLKMRVIKAEDVGNVDVHLFSCDIHSTGQAKQKRDKTKATKAPESFVPRIQPLEGQPGVFKSQCRGRQLKGRQLSLPEGYCGIVSRSPATEPEPDTRTVRVSGTFDKITAWNWHVPLCEDKCRQINDWILLSKAVHGTDSDWR</sequence>
<evidence type="ECO:0000256" key="1">
    <source>
        <dbReference type="SAM" id="MobiDB-lite"/>
    </source>
</evidence>
<evidence type="ECO:0000313" key="2">
    <source>
        <dbReference type="EMBL" id="KAH9362839.1"/>
    </source>
</evidence>